<evidence type="ECO:0000313" key="2">
    <source>
        <dbReference type="EMBL" id="MUG71780.1"/>
    </source>
</evidence>
<gene>
    <name evidence="2" type="ORF">GNP93_13975</name>
</gene>
<dbReference type="AlphaFoldDB" id="A0A7X2ZCJ2"/>
<evidence type="ECO:0000313" key="3">
    <source>
        <dbReference type="Proteomes" id="UP000450917"/>
    </source>
</evidence>
<protein>
    <submittedName>
        <fullName evidence="2">Uncharacterized protein</fullName>
    </submittedName>
</protein>
<dbReference type="RefSeq" id="WP_155614882.1">
    <property type="nucleotide sequence ID" value="NZ_WNZX01000011.1"/>
</dbReference>
<proteinExistence type="predicted"/>
<name>A0A7X2ZCJ2_9BACL</name>
<feature type="compositionally biased region" description="Basic and acidic residues" evidence="1">
    <location>
        <begin position="36"/>
        <end position="47"/>
    </location>
</feature>
<dbReference type="InterPro" id="IPR047675">
    <property type="entry name" value="Putative_zinc-bd"/>
</dbReference>
<keyword evidence="3" id="KW-1185">Reference proteome</keyword>
<feature type="region of interest" description="Disordered" evidence="1">
    <location>
        <begin position="1"/>
        <end position="51"/>
    </location>
</feature>
<reference evidence="2 3" key="1">
    <citation type="submission" date="2019-11" db="EMBL/GenBank/DDBJ databases">
        <title>Draft genome sequences of five Paenibacillus species of dairy origin.</title>
        <authorList>
            <person name="Olajide A.M."/>
            <person name="Chen S."/>
            <person name="Lapointe G."/>
        </authorList>
    </citation>
    <scope>NUCLEOTIDE SEQUENCE [LARGE SCALE GENOMIC DNA]</scope>
    <source>
        <strain evidence="2 3">2CS3</strain>
    </source>
</reference>
<dbReference type="Proteomes" id="UP000450917">
    <property type="component" value="Unassembled WGS sequence"/>
</dbReference>
<organism evidence="2 3">
    <name type="scientific">Paenibacillus validus</name>
    <dbReference type="NCBI Taxonomy" id="44253"/>
    <lineage>
        <taxon>Bacteria</taxon>
        <taxon>Bacillati</taxon>
        <taxon>Bacillota</taxon>
        <taxon>Bacilli</taxon>
        <taxon>Bacillales</taxon>
        <taxon>Paenibacillaceae</taxon>
        <taxon>Paenibacillus</taxon>
    </lineage>
</organism>
<accession>A0A7X2ZCJ2</accession>
<sequence>MSERQCGAKTRSNGTCRKKPMKNGRCYMHGGASTGPKDKTKHSESMKGNKNSLKTGEYETIWFDSFAPEDIQHYALTPTSAIEQLDHEIKIADIRERRMMKRIKDSEKSKRKQQAELITKIEDSLSRLQAVKSRLIDQKIRLQEITDPEGGHNSLDQLVSILAQARNRHIRSE</sequence>
<dbReference type="NCBIfam" id="NF041373">
    <property type="entry name" value="HGG_STG"/>
    <property type="match status" value="1"/>
</dbReference>
<dbReference type="EMBL" id="WNZX01000011">
    <property type="protein sequence ID" value="MUG71780.1"/>
    <property type="molecule type" value="Genomic_DNA"/>
</dbReference>
<evidence type="ECO:0000256" key="1">
    <source>
        <dbReference type="SAM" id="MobiDB-lite"/>
    </source>
</evidence>
<comment type="caution">
    <text evidence="2">The sequence shown here is derived from an EMBL/GenBank/DDBJ whole genome shotgun (WGS) entry which is preliminary data.</text>
</comment>